<evidence type="ECO:0000313" key="4">
    <source>
        <dbReference type="EMBL" id="MCP1168393.1"/>
    </source>
</evidence>
<comment type="caution">
    <text evidence="4">The sequence shown here is derived from an EMBL/GenBank/DDBJ whole genome shotgun (WGS) entry which is preliminary data.</text>
</comment>
<evidence type="ECO:0000259" key="3">
    <source>
        <dbReference type="Pfam" id="PF00534"/>
    </source>
</evidence>
<protein>
    <submittedName>
        <fullName evidence="4">Glycosyltransferase family 4 protein</fullName>
    </submittedName>
</protein>
<dbReference type="PANTHER" id="PTHR12526:SF510">
    <property type="entry name" value="D-INOSITOL 3-PHOSPHATE GLYCOSYLTRANSFERASE"/>
    <property type="match status" value="1"/>
</dbReference>
<dbReference type="Gene3D" id="3.40.50.2000">
    <property type="entry name" value="Glycogen Phosphorylase B"/>
    <property type="match status" value="2"/>
</dbReference>
<gene>
    <name evidence="4" type="ORF">NHG85_07615</name>
</gene>
<feature type="domain" description="Glycosyl transferase family 1" evidence="3">
    <location>
        <begin position="220"/>
        <end position="374"/>
    </location>
</feature>
<dbReference type="Pfam" id="PF00534">
    <property type="entry name" value="Glycos_transf_1"/>
    <property type="match status" value="1"/>
</dbReference>
<sequence length="399" mass="44180">MKVVLLSPGFDGTDVGEAYVAFKWAEALSTRVELTVLALQRAGRPALAEQLPGAEVVTWPEPRLPRRAERLNAMLKPAWPLLHRNVNRWLRDRIAEGRSFDVLHQLMPQAARYPTPLRDHGIPYVIGPLGGGLPTPQGFVAETGTAQWFTRLRAFDQMRLRRDPWLRRSYAEADLVLGVAPYMKDILAPVPLRRFEPVLELGIDGLAPPKAPATGAALRLLHVGRGVRTKGLRDVVRAMAHLHDRPDITLTSAGAGEEIALARAEADRLGVADRITFLGRVPRDEVDRLYDEADVFVFPSFREPAGGVLYEALRAGLPVISVAYGGPDFILDDDCGIRLPLSTPEALSRDIAQSVTTLADDPERRSRMSQAARAKVEAEGLWPRKAERMVGLYSELLRR</sequence>
<keyword evidence="2" id="KW-0808">Transferase</keyword>
<accession>A0A9X2FWE5</accession>
<dbReference type="EMBL" id="JAMYXC010000112">
    <property type="protein sequence ID" value="MCP1168393.1"/>
    <property type="molecule type" value="Genomic_DNA"/>
</dbReference>
<evidence type="ECO:0000256" key="2">
    <source>
        <dbReference type="ARBA" id="ARBA00022679"/>
    </source>
</evidence>
<dbReference type="SUPFAM" id="SSF53756">
    <property type="entry name" value="UDP-Glycosyltransferase/glycogen phosphorylase"/>
    <property type="match status" value="1"/>
</dbReference>
<dbReference type="RefSeq" id="WP_253331262.1">
    <property type="nucleotide sequence ID" value="NZ_JAMYXC010000112.1"/>
</dbReference>
<dbReference type="CDD" id="cd03801">
    <property type="entry name" value="GT4_PimA-like"/>
    <property type="match status" value="1"/>
</dbReference>
<dbReference type="AlphaFoldDB" id="A0A9X2FWE5"/>
<dbReference type="Proteomes" id="UP001139477">
    <property type="component" value="Unassembled WGS sequence"/>
</dbReference>
<dbReference type="PANTHER" id="PTHR12526">
    <property type="entry name" value="GLYCOSYLTRANSFERASE"/>
    <property type="match status" value="1"/>
</dbReference>
<name>A0A9X2FWE5_9RHOB</name>
<proteinExistence type="predicted"/>
<organism evidence="4 5">
    <name type="scientific">Limimaricola litoreus</name>
    <dbReference type="NCBI Taxonomy" id="2955316"/>
    <lineage>
        <taxon>Bacteria</taxon>
        <taxon>Pseudomonadati</taxon>
        <taxon>Pseudomonadota</taxon>
        <taxon>Alphaproteobacteria</taxon>
        <taxon>Rhodobacterales</taxon>
        <taxon>Paracoccaceae</taxon>
        <taxon>Limimaricola</taxon>
    </lineage>
</organism>
<reference evidence="4" key="1">
    <citation type="submission" date="2022-06" db="EMBL/GenBank/DDBJ databases">
        <title>Limimaricola sediminis sp. nov., isolated from an intertidal sediment.</title>
        <authorList>
            <person name="Shao X."/>
        </authorList>
    </citation>
    <scope>NUCLEOTIDE SEQUENCE</scope>
    <source>
        <strain evidence="4">ASW11-118</strain>
    </source>
</reference>
<dbReference type="GO" id="GO:0016757">
    <property type="term" value="F:glycosyltransferase activity"/>
    <property type="evidence" value="ECO:0007669"/>
    <property type="project" value="UniProtKB-KW"/>
</dbReference>
<evidence type="ECO:0000256" key="1">
    <source>
        <dbReference type="ARBA" id="ARBA00022676"/>
    </source>
</evidence>
<dbReference type="InterPro" id="IPR001296">
    <property type="entry name" value="Glyco_trans_1"/>
</dbReference>
<evidence type="ECO:0000313" key="5">
    <source>
        <dbReference type="Proteomes" id="UP001139477"/>
    </source>
</evidence>
<keyword evidence="1" id="KW-0328">Glycosyltransferase</keyword>
<keyword evidence="5" id="KW-1185">Reference proteome</keyword>